<dbReference type="HAMAP" id="MF_01486">
    <property type="entry name" value="RecC"/>
    <property type="match status" value="1"/>
</dbReference>
<dbReference type="RefSeq" id="WP_344605166.1">
    <property type="nucleotide sequence ID" value="NZ_BAAAHE010000019.1"/>
</dbReference>
<keyword evidence="7 10" id="KW-0067">ATP-binding</keyword>
<keyword evidence="6 10" id="KW-0269">Exonuclease</keyword>
<comment type="subunit">
    <text evidence="10">Heterotrimer of RecB, RecC and RecD. All subunits contribute to DNA-binding.</text>
</comment>
<evidence type="ECO:0000256" key="1">
    <source>
        <dbReference type="ARBA" id="ARBA00022722"/>
    </source>
</evidence>
<keyword evidence="13" id="KW-1185">Reference proteome</keyword>
<keyword evidence="8 10" id="KW-0238">DNA-binding</keyword>
<feature type="domain" description="RecC C-terminal" evidence="11">
    <location>
        <begin position="801"/>
        <end position="1029"/>
    </location>
</feature>
<comment type="miscellaneous">
    <text evidence="10">In the RecBCD complex, RecB has a slow 3'-5' helicase, an exonuclease activity and loads RecA onto ssDNA, RecD has a fast 5'-3' helicase activity, while RecC stimulates the ATPase and processivity of the RecB helicase and contributes to recognition of the Chi site.</text>
</comment>
<evidence type="ECO:0000256" key="8">
    <source>
        <dbReference type="ARBA" id="ARBA00023125"/>
    </source>
</evidence>
<evidence type="ECO:0000256" key="3">
    <source>
        <dbReference type="ARBA" id="ARBA00022763"/>
    </source>
</evidence>
<keyword evidence="2 10" id="KW-0547">Nucleotide-binding</keyword>
<evidence type="ECO:0000256" key="5">
    <source>
        <dbReference type="ARBA" id="ARBA00022806"/>
    </source>
</evidence>
<evidence type="ECO:0000313" key="12">
    <source>
        <dbReference type="EMBL" id="GAA0621343.1"/>
    </source>
</evidence>
<comment type="similarity">
    <text evidence="10">Belongs to the RecC family.</text>
</comment>
<dbReference type="SUPFAM" id="SSF52540">
    <property type="entry name" value="P-loop containing nucleoside triphosphate hydrolases"/>
    <property type="match status" value="2"/>
</dbReference>
<comment type="function">
    <text evidence="10">A helicase/nuclease that prepares dsDNA breaks (DSB) for recombinational DNA repair. Binds to DSBs and unwinds DNA via a highly rapid and processive ATP-dependent bidirectional helicase activity. Unwinds dsDNA until it encounters a Chi (crossover hotspot instigator) sequence from the 3' direction. Cuts ssDNA a few nucleotides 3' to the Chi site. The properties and activities of the enzyme are changed at Chi. The Chi-altered holoenzyme produces a long 3'-ssDNA overhang and facilitates RecA-binding to the ssDNA for homologous DNA recombination and repair. Holoenzyme degrades any linearized DNA that is unable to undergo homologous recombination. In the holoenzyme this subunit recognizes the wild-type Chi sequence, and when added to isolated RecB increases its ATP-dependent helicase processivity.</text>
</comment>
<keyword evidence="1 10" id="KW-0540">Nuclease</keyword>
<proteinExistence type="inferred from homology"/>
<dbReference type="PIRSF" id="PIRSF000980">
    <property type="entry name" value="RecC"/>
    <property type="match status" value="1"/>
</dbReference>
<keyword evidence="5 10" id="KW-0347">Helicase</keyword>
<dbReference type="Gene3D" id="3.40.50.10930">
    <property type="match status" value="1"/>
</dbReference>
<evidence type="ECO:0000256" key="4">
    <source>
        <dbReference type="ARBA" id="ARBA00022801"/>
    </source>
</evidence>
<dbReference type="NCBIfam" id="TIGR01450">
    <property type="entry name" value="recC"/>
    <property type="match status" value="1"/>
</dbReference>
<dbReference type="InterPro" id="IPR006697">
    <property type="entry name" value="RecC"/>
</dbReference>
<evidence type="ECO:0000256" key="7">
    <source>
        <dbReference type="ARBA" id="ARBA00022840"/>
    </source>
</evidence>
<dbReference type="InterPro" id="IPR041500">
    <property type="entry name" value="RecC_C"/>
</dbReference>
<keyword evidence="9 10" id="KW-0234">DNA repair</keyword>
<dbReference type="Pfam" id="PF17946">
    <property type="entry name" value="RecC_C"/>
    <property type="match status" value="1"/>
</dbReference>
<keyword evidence="3 10" id="KW-0227">DNA damage</keyword>
<evidence type="ECO:0000259" key="11">
    <source>
        <dbReference type="Pfam" id="PF17946"/>
    </source>
</evidence>
<dbReference type="PANTHER" id="PTHR30591:SF1">
    <property type="entry name" value="RECBCD ENZYME SUBUNIT RECC"/>
    <property type="match status" value="1"/>
</dbReference>
<dbReference type="InterPro" id="IPR013986">
    <property type="entry name" value="DExx_box_DNA_helicase_dom_sf"/>
</dbReference>
<name>A0ABP3RZ22_9ACTN</name>
<dbReference type="Pfam" id="PF04257">
    <property type="entry name" value="Exonuc_V_gamma"/>
    <property type="match status" value="1"/>
</dbReference>
<reference evidence="13" key="1">
    <citation type="journal article" date="2019" name="Int. J. Syst. Evol. Microbiol.">
        <title>The Global Catalogue of Microorganisms (GCM) 10K type strain sequencing project: providing services to taxonomists for standard genome sequencing and annotation.</title>
        <authorList>
            <consortium name="The Broad Institute Genomics Platform"/>
            <consortium name="The Broad Institute Genome Sequencing Center for Infectious Disease"/>
            <person name="Wu L."/>
            <person name="Ma J."/>
        </authorList>
    </citation>
    <scope>NUCLEOTIDE SEQUENCE [LARGE SCALE GENOMIC DNA]</scope>
    <source>
        <strain evidence="13">JCM 10671</strain>
    </source>
</reference>
<sequence length="1094" mass="117366">MLHVHRSASADVLVAELGRHLAVPVGDPFAPEIVAVPAKGVERWLAQRLSHVLGAGPDGAGICANVVFSSPTRLLDDALRAAGGGVPAGPSTGDDGASADPWAPERAVWPLLRILDAGGAGDRIEAHLAGGDRRYAVAARLAALFATYGQERPELIQCWAAGRDETDDGTPVPADLAWQPPLWRRLRAEIGVPSPAERLEEALVRLADEPECAALPERFSVFGLNRLSRTRLRVLATLAQRREIRLWVQHASPALWAAVAAGDGPRHPLLRSMSRDVRGLQARLAQVAPGHGDVEHPAPPRPDRLLGRLQDALAADRVPAPAERPLLAADDHSVVVHACHGRARQVEVLRETVLERLAADPTLQPRDILVMCPDIEQFAPLVAAAFAEREAEGADGSAGHPAAGLRVRLADRALRQANPLFGTLATLLDLARGRVTAAAVLDLAATAPVRRRFGFDAEDSERLADWVAEARICWGVDATHRRRYALPTAQGTWRDGLDRLLLGVAMEAGQTWLGEAVPLDDVDSAKIGLAGRFAELVDRLGHALTAIAQPHPIDEWVDLLLDAVLSLSAPGPGEAWQTVSLASELEDLRDAAGGSATPLTPGDVAALLAGRLAGRPTRASFRTGTLTVCTMVPMRSVPHRVIVLLGLDDGTFPRAGVVDGDDLLARAPRPGERDPRSEDRQLLLDAVGAAGEHLIVLYTGADERSGAPIPPAVPVGELLDALDGVARTADGRPVAEHVTVRHPLQVFDPRNFGVDLPGAPAPARRPISFDRAALAGARALLAPRTAARELVDGVLPPCEPGPVELTDLIRLLTHPARGFLRQRLELGFPDEDTDPPDALPIELDGLSEWAIGDRLLRQRLRGVPIDVCCALELRRGSLPPGALGRRVLSKVGSRVDAITALVADELGTEPRIVDIDVELRVAGVPRRLTGTVSGVRGVEFLRVEYSSLKPKQRLSAWIELLALLAMHPDEKWRGTVVGRRGNRAARRVLGPVEPDAGCAILADLIALRDEGLRRPLPLPVATAERYASKLVTGADHRFALDDAEDQEWAGKFAERDDDAYCLVYGPHAPLRRLNVQEFSELAVRVWQPLLSAES</sequence>
<evidence type="ECO:0000256" key="2">
    <source>
        <dbReference type="ARBA" id="ARBA00022741"/>
    </source>
</evidence>
<accession>A0ABP3RZ22</accession>
<organism evidence="12 13">
    <name type="scientific">Sporichthya brevicatena</name>
    <dbReference type="NCBI Taxonomy" id="171442"/>
    <lineage>
        <taxon>Bacteria</taxon>
        <taxon>Bacillati</taxon>
        <taxon>Actinomycetota</taxon>
        <taxon>Actinomycetes</taxon>
        <taxon>Sporichthyales</taxon>
        <taxon>Sporichthyaceae</taxon>
        <taxon>Sporichthya</taxon>
    </lineage>
</organism>
<keyword evidence="4 10" id="KW-0378">Hydrolase</keyword>
<dbReference type="SUPFAM" id="SSF52980">
    <property type="entry name" value="Restriction endonuclease-like"/>
    <property type="match status" value="1"/>
</dbReference>
<dbReference type="PANTHER" id="PTHR30591">
    <property type="entry name" value="RECBCD ENZYME SUBUNIT RECC"/>
    <property type="match status" value="1"/>
</dbReference>
<dbReference type="Proteomes" id="UP001500957">
    <property type="component" value="Unassembled WGS sequence"/>
</dbReference>
<dbReference type="InterPro" id="IPR027417">
    <property type="entry name" value="P-loop_NTPase"/>
</dbReference>
<dbReference type="Gene3D" id="1.10.10.160">
    <property type="match status" value="1"/>
</dbReference>
<gene>
    <name evidence="10 12" type="primary">recC</name>
    <name evidence="12" type="ORF">GCM10009547_25040</name>
</gene>
<dbReference type="Gene3D" id="3.40.50.300">
    <property type="entry name" value="P-loop containing nucleotide triphosphate hydrolases"/>
    <property type="match status" value="2"/>
</dbReference>
<protein>
    <recommendedName>
        <fullName evidence="10">RecBCD enzyme subunit RecC</fullName>
    </recommendedName>
    <alternativeName>
        <fullName evidence="10">Exonuclease V subunit RecC</fullName>
        <shortName evidence="10">ExoV subunit RecC</shortName>
    </alternativeName>
    <alternativeName>
        <fullName evidence="10">Helicase/nuclease RecBCD subunit RecC</fullName>
    </alternativeName>
</protein>
<evidence type="ECO:0000256" key="9">
    <source>
        <dbReference type="ARBA" id="ARBA00023204"/>
    </source>
</evidence>
<dbReference type="EMBL" id="BAAAHE010000019">
    <property type="protein sequence ID" value="GAA0621343.1"/>
    <property type="molecule type" value="Genomic_DNA"/>
</dbReference>
<comment type="caution">
    <text evidence="12">The sequence shown here is derived from an EMBL/GenBank/DDBJ whole genome shotgun (WGS) entry which is preliminary data.</text>
</comment>
<dbReference type="InterPro" id="IPR011335">
    <property type="entry name" value="Restrct_endonuc-II-like"/>
</dbReference>
<evidence type="ECO:0000256" key="10">
    <source>
        <dbReference type="HAMAP-Rule" id="MF_01486"/>
    </source>
</evidence>
<evidence type="ECO:0000313" key="13">
    <source>
        <dbReference type="Proteomes" id="UP001500957"/>
    </source>
</evidence>
<evidence type="ECO:0000256" key="6">
    <source>
        <dbReference type="ARBA" id="ARBA00022839"/>
    </source>
</evidence>